<sequence>LLGPTIRAETFDTIIIHFKNLAKIPYSMHGVGISYGKNSEGSEYEDATSQSEKGDDRVAPGDLHTYTWEIPLYYGPTETDPPCVTSAYFSHSNFTYDSNAGMVGPILKCKPGSLSQDGYQNGVQEKILLFAVFDERYSHYSNERTVKEVHTINGYTNNTLPDLKPDVRRALNREEGEEEKAAVIVVVEEAEVYG</sequence>
<dbReference type="EMBL" id="OW240920">
    <property type="protein sequence ID" value="CAH2315934.1"/>
    <property type="molecule type" value="Genomic_DNA"/>
</dbReference>
<feature type="non-terminal residue" evidence="4">
    <location>
        <position position="1"/>
    </location>
</feature>
<gene>
    <name evidence="4" type="ORF">PECUL_23A062459</name>
</gene>
<protein>
    <submittedName>
        <fullName evidence="4">Coagulation factor VIII</fullName>
    </submittedName>
</protein>
<dbReference type="Proteomes" id="UP001295444">
    <property type="component" value="Chromosome 09"/>
</dbReference>
<dbReference type="InterPro" id="IPR011707">
    <property type="entry name" value="Cu-oxidase-like_N"/>
</dbReference>
<dbReference type="Pfam" id="PF07732">
    <property type="entry name" value="Cu-oxidase_3"/>
    <property type="match status" value="1"/>
</dbReference>
<organism evidence="4 5">
    <name type="scientific">Pelobates cultripes</name>
    <name type="common">Western spadefoot toad</name>
    <dbReference type="NCBI Taxonomy" id="61616"/>
    <lineage>
        <taxon>Eukaryota</taxon>
        <taxon>Metazoa</taxon>
        <taxon>Chordata</taxon>
        <taxon>Craniata</taxon>
        <taxon>Vertebrata</taxon>
        <taxon>Euteleostomi</taxon>
        <taxon>Amphibia</taxon>
        <taxon>Batrachia</taxon>
        <taxon>Anura</taxon>
        <taxon>Pelobatoidea</taxon>
        <taxon>Pelobatidae</taxon>
        <taxon>Pelobates</taxon>
    </lineage>
</organism>
<feature type="domain" description="Plastocyanin-like" evidence="3">
    <location>
        <begin position="2"/>
        <end position="107"/>
    </location>
</feature>
<feature type="compositionally biased region" description="Polar residues" evidence="2">
    <location>
        <begin position="39"/>
        <end position="51"/>
    </location>
</feature>
<comment type="similarity">
    <text evidence="1">Belongs to the multicopper oxidase family.</text>
</comment>
<dbReference type="AlphaFoldDB" id="A0AAD1WPD1"/>
<keyword evidence="5" id="KW-1185">Reference proteome</keyword>
<name>A0AAD1WPD1_PELCU</name>
<evidence type="ECO:0000256" key="1">
    <source>
        <dbReference type="ARBA" id="ARBA00010609"/>
    </source>
</evidence>
<evidence type="ECO:0000313" key="4">
    <source>
        <dbReference type="EMBL" id="CAH2315934.1"/>
    </source>
</evidence>
<reference evidence="4" key="1">
    <citation type="submission" date="2022-03" db="EMBL/GenBank/DDBJ databases">
        <authorList>
            <person name="Alioto T."/>
            <person name="Alioto T."/>
            <person name="Gomez Garrido J."/>
        </authorList>
    </citation>
    <scope>NUCLEOTIDE SEQUENCE</scope>
</reference>
<proteinExistence type="inferred from homology"/>
<evidence type="ECO:0000313" key="5">
    <source>
        <dbReference type="Proteomes" id="UP001295444"/>
    </source>
</evidence>
<dbReference type="Gene3D" id="2.60.40.420">
    <property type="entry name" value="Cupredoxins - blue copper proteins"/>
    <property type="match status" value="2"/>
</dbReference>
<dbReference type="GO" id="GO:0005507">
    <property type="term" value="F:copper ion binding"/>
    <property type="evidence" value="ECO:0007669"/>
    <property type="project" value="InterPro"/>
</dbReference>
<feature type="region of interest" description="Disordered" evidence="2">
    <location>
        <begin position="39"/>
        <end position="60"/>
    </location>
</feature>
<evidence type="ECO:0000259" key="3">
    <source>
        <dbReference type="Pfam" id="PF07732"/>
    </source>
</evidence>
<evidence type="ECO:0000256" key="2">
    <source>
        <dbReference type="SAM" id="MobiDB-lite"/>
    </source>
</evidence>
<dbReference type="InterPro" id="IPR008972">
    <property type="entry name" value="Cupredoxin"/>
</dbReference>
<dbReference type="SUPFAM" id="SSF49503">
    <property type="entry name" value="Cupredoxins"/>
    <property type="match status" value="2"/>
</dbReference>
<accession>A0AAD1WPD1</accession>